<accession>A0ABR1IJY9</accession>
<dbReference type="PANTHER" id="PTHR45588:SF1">
    <property type="entry name" value="WW DOMAIN-CONTAINING PROTEIN"/>
    <property type="match status" value="1"/>
</dbReference>
<sequence>MNTALWQLFEASTGKHNLSTPVLEVTDILENILALPDADSHLGILHMYIHIVEMSETPERAVIPADHLRSLLSDGGYIHHMPSHIDVLVRNYRRAIHTNKRATVADDLPYAWKWVENFYSFYRMYSSHSLINGAMVAGNSKAALEAVDRMEVTITDGMLRVQYSPLASWLEFFNSIRVHVLVRFGLWDSLKSLLVPEEKCLYCVPVAITHYGKSIAYAVTGNVEEADHEREIFREAAKRVPRQEWPSPSTSLKLPRPYSMAKSSTGAASTRRHSTASSLQLHAKTL</sequence>
<evidence type="ECO:0000313" key="3">
    <source>
        <dbReference type="Proteomes" id="UP001498421"/>
    </source>
</evidence>
<name>A0ABR1IJY9_9HYPO</name>
<dbReference type="PANTHER" id="PTHR45588">
    <property type="entry name" value="TPR DOMAIN-CONTAINING PROTEIN"/>
    <property type="match status" value="1"/>
</dbReference>
<feature type="region of interest" description="Disordered" evidence="1">
    <location>
        <begin position="241"/>
        <end position="286"/>
    </location>
</feature>
<comment type="caution">
    <text evidence="2">The sequence shown here is derived from an EMBL/GenBank/DDBJ whole genome shotgun (WGS) entry which is preliminary data.</text>
</comment>
<evidence type="ECO:0000256" key="1">
    <source>
        <dbReference type="SAM" id="MobiDB-lite"/>
    </source>
</evidence>
<gene>
    <name evidence="2" type="ORF">QQZ08_000432</name>
</gene>
<evidence type="ECO:0000313" key="2">
    <source>
        <dbReference type="EMBL" id="KAK7432961.1"/>
    </source>
</evidence>
<organism evidence="2 3">
    <name type="scientific">Neonectria magnoliae</name>
    <dbReference type="NCBI Taxonomy" id="2732573"/>
    <lineage>
        <taxon>Eukaryota</taxon>
        <taxon>Fungi</taxon>
        <taxon>Dikarya</taxon>
        <taxon>Ascomycota</taxon>
        <taxon>Pezizomycotina</taxon>
        <taxon>Sordariomycetes</taxon>
        <taxon>Hypocreomycetidae</taxon>
        <taxon>Hypocreales</taxon>
        <taxon>Nectriaceae</taxon>
        <taxon>Neonectria</taxon>
    </lineage>
</organism>
<keyword evidence="3" id="KW-1185">Reference proteome</keyword>
<proteinExistence type="predicted"/>
<dbReference type="EMBL" id="JAZAVK010000002">
    <property type="protein sequence ID" value="KAK7432961.1"/>
    <property type="molecule type" value="Genomic_DNA"/>
</dbReference>
<reference evidence="2 3" key="1">
    <citation type="journal article" date="2025" name="Microbiol. Resour. Announc.">
        <title>Draft genome sequences for Neonectria magnoliae and Neonectria punicea, canker pathogens of Liriodendron tulipifera and Acer saccharum in West Virginia.</title>
        <authorList>
            <person name="Petronek H.M."/>
            <person name="Kasson M.T."/>
            <person name="Metheny A.M."/>
            <person name="Stauder C.M."/>
            <person name="Lovett B."/>
            <person name="Lynch S.C."/>
            <person name="Garnas J.R."/>
            <person name="Kasson L.R."/>
            <person name="Stajich J.E."/>
        </authorList>
    </citation>
    <scope>NUCLEOTIDE SEQUENCE [LARGE SCALE GENOMIC DNA]</scope>
    <source>
        <strain evidence="2 3">NRRL 64651</strain>
    </source>
</reference>
<dbReference type="Proteomes" id="UP001498421">
    <property type="component" value="Unassembled WGS sequence"/>
</dbReference>
<protein>
    <submittedName>
        <fullName evidence="2">Uncharacterized protein</fullName>
    </submittedName>
</protein>